<keyword evidence="3" id="KW-1185">Reference proteome</keyword>
<name>A0A9P7R2B6_9PEZI</name>
<feature type="transmembrane region" description="Helical" evidence="1">
    <location>
        <begin position="59"/>
        <end position="77"/>
    </location>
</feature>
<evidence type="ECO:0000256" key="1">
    <source>
        <dbReference type="SAM" id="Phobius"/>
    </source>
</evidence>
<dbReference type="AlphaFoldDB" id="A0A9P7R2B6"/>
<keyword evidence="1" id="KW-0812">Transmembrane</keyword>
<accession>A0A9P7R2B6</accession>
<sequence length="117" mass="12849">MAPSLGPPLVVDTVGLEIKWLDCSLPEPPWSVGSAGVYEPSLKCASRRPFTRHSSSGRVHFIPTCNLIVTLLVVHLVQIRRKYKSENTTNLPIMTIVTMGEASSTKLLARLSIYKSS</sequence>
<organism evidence="2 3">
    <name type="scientific">Colletotrichum scovillei</name>
    <dbReference type="NCBI Taxonomy" id="1209932"/>
    <lineage>
        <taxon>Eukaryota</taxon>
        <taxon>Fungi</taxon>
        <taxon>Dikarya</taxon>
        <taxon>Ascomycota</taxon>
        <taxon>Pezizomycotina</taxon>
        <taxon>Sordariomycetes</taxon>
        <taxon>Hypocreomycetidae</taxon>
        <taxon>Glomerellales</taxon>
        <taxon>Glomerellaceae</taxon>
        <taxon>Colletotrichum</taxon>
        <taxon>Colletotrichum acutatum species complex</taxon>
    </lineage>
</organism>
<comment type="caution">
    <text evidence="2">The sequence shown here is derived from an EMBL/GenBank/DDBJ whole genome shotgun (WGS) entry which is preliminary data.</text>
</comment>
<gene>
    <name evidence="2" type="ORF">JMJ77_013901</name>
</gene>
<keyword evidence="1" id="KW-1133">Transmembrane helix</keyword>
<dbReference type="Proteomes" id="UP000699042">
    <property type="component" value="Unassembled WGS sequence"/>
</dbReference>
<reference evidence="2" key="1">
    <citation type="submission" date="2021-05" db="EMBL/GenBank/DDBJ databases">
        <title>Comparative genomics of three Colletotrichum scovillei strains and genetic complementation revealed genes involved fungal growth and virulence on chili pepper.</title>
        <authorList>
            <person name="Hsieh D.-K."/>
            <person name="Chuang S.-C."/>
            <person name="Chen C.-Y."/>
            <person name="Chao Y.-T."/>
            <person name="Lu M.-Y.J."/>
            <person name="Lee M.-H."/>
            <person name="Shih M.-C."/>
        </authorList>
    </citation>
    <scope>NUCLEOTIDE SEQUENCE</scope>
    <source>
        <strain evidence="2">Coll-153</strain>
    </source>
</reference>
<keyword evidence="1" id="KW-0472">Membrane</keyword>
<proteinExistence type="predicted"/>
<evidence type="ECO:0000313" key="2">
    <source>
        <dbReference type="EMBL" id="KAG7048257.1"/>
    </source>
</evidence>
<evidence type="ECO:0000313" key="3">
    <source>
        <dbReference type="Proteomes" id="UP000699042"/>
    </source>
</evidence>
<protein>
    <submittedName>
        <fullName evidence="2">Uncharacterized protein</fullName>
    </submittedName>
</protein>
<dbReference type="EMBL" id="JAESDN010000006">
    <property type="protein sequence ID" value="KAG7048257.1"/>
    <property type="molecule type" value="Genomic_DNA"/>
</dbReference>